<dbReference type="GO" id="GO:0006879">
    <property type="term" value="P:intracellular iron ion homeostasis"/>
    <property type="evidence" value="ECO:0007669"/>
    <property type="project" value="TreeGrafter"/>
</dbReference>
<dbReference type="Pfam" id="PF08022">
    <property type="entry name" value="FAD_binding_8"/>
    <property type="match status" value="1"/>
</dbReference>
<comment type="cofactor">
    <cofactor evidence="1">
        <name>FAD</name>
        <dbReference type="ChEBI" id="CHEBI:57692"/>
    </cofactor>
</comment>
<feature type="transmembrane region" description="Helical" evidence="16">
    <location>
        <begin position="271"/>
        <end position="290"/>
    </location>
</feature>
<feature type="domain" description="FAD-binding FR-type" evidence="18">
    <location>
        <begin position="422"/>
        <end position="537"/>
    </location>
</feature>
<evidence type="ECO:0000256" key="6">
    <source>
        <dbReference type="ARBA" id="ARBA00022630"/>
    </source>
</evidence>
<dbReference type="Gene3D" id="3.40.50.80">
    <property type="entry name" value="Nucleotide-binding domain of ferredoxin-NADP reductase (FNR) module"/>
    <property type="match status" value="1"/>
</dbReference>
<proteinExistence type="inferred from homology"/>
<keyword evidence="10" id="KW-0249">Electron transport</keyword>
<keyword evidence="17" id="KW-0732">Signal</keyword>
<dbReference type="OrthoDB" id="167398at2759"/>
<keyword evidence="12" id="KW-0560">Oxidoreductase</keyword>
<dbReference type="SUPFAM" id="SSF52343">
    <property type="entry name" value="Ferredoxin reductase-like, C-terminal NADP-linked domain"/>
    <property type="match status" value="1"/>
</dbReference>
<evidence type="ECO:0000256" key="12">
    <source>
        <dbReference type="ARBA" id="ARBA00023002"/>
    </source>
</evidence>
<feature type="transmembrane region" description="Helical" evidence="16">
    <location>
        <begin position="158"/>
        <end position="181"/>
    </location>
</feature>
<dbReference type="CDD" id="cd06186">
    <property type="entry name" value="NOX_Duox_like_FAD_NADP"/>
    <property type="match status" value="1"/>
</dbReference>
<evidence type="ECO:0000256" key="17">
    <source>
        <dbReference type="SAM" id="SignalP"/>
    </source>
</evidence>
<evidence type="ECO:0000256" key="11">
    <source>
        <dbReference type="ARBA" id="ARBA00022989"/>
    </source>
</evidence>
<evidence type="ECO:0000313" key="19">
    <source>
        <dbReference type="EMBL" id="KAH3679460.1"/>
    </source>
</evidence>
<keyword evidence="11 16" id="KW-1133">Transmembrane helix</keyword>
<feature type="transmembrane region" description="Helical" evidence="16">
    <location>
        <begin position="374"/>
        <end position="393"/>
    </location>
</feature>
<evidence type="ECO:0000256" key="16">
    <source>
        <dbReference type="SAM" id="Phobius"/>
    </source>
</evidence>
<sequence length="717" mass="83182">MKGFIPLLFLLISVHSLTIIDSILATKCVYYMKQFDWGCGSTSNSAKYYSCRCHNVDWIGSITNCLESEGANDTSEYIDHAYRHIRGRCLGKGHIDWPVDVLKSYQQNATSYLQEPTFADKKITLSHPISVNSTGFEYTDRTFNHIYAQVIRSQAFSWGYIFFITFFISLATAFNFFRIFIIRYTNGKHINNPTSLMTKIRCHIVNSNLRHDSIITLFKGFRFQIPTRLDTLVIAFFGIYMVLATCAGISIELPNQYQNGHMWQLWDLLGYRTALGAFALIPPTFFFGIRNNPFINLTGSSISSFMFYHKWLAFGMSLQALIHSGVWTAYTIREGDYSSWAADAYWIWGVVGTTLCFLIIFSSMMWFRDLCYEFFLIIHKSFSIVFITAMWYHCNTLGWMGWIYSTIVIYVYDSVVRFIWILANGGAKPAKITKLNDELIRVLVECPNKSNDYWYAGAFAYIYFLNIRTRFYQSHPFSIMKSKRSRERNCYAFVFKTHKGITNKIMNELNRNFKVTGDRSKYINVFVEGPYGPYKPLVAHEQYVFIAGGVGFTPVYSQAVDIIERNNKNLKSHKKLIKFIWIVKNSEYYKFFKEDLHYLFENDVEIEIHITRNASNNIDDKTEEQEGNIVNNFSISSEENIELLQYKTSSDYYHKAIEHTSRPLISDIVQNVDVSQHSTMFIASGPSTLNDDVRAAVNHLTKGSRIRIDYQEDSFIF</sequence>
<dbReference type="Pfam" id="PF08030">
    <property type="entry name" value="NAD_binding_6"/>
    <property type="match status" value="1"/>
</dbReference>
<evidence type="ECO:0000256" key="14">
    <source>
        <dbReference type="ARBA" id="ARBA00023065"/>
    </source>
</evidence>
<reference evidence="19" key="1">
    <citation type="journal article" date="2021" name="Open Biol.">
        <title>Shared evolutionary footprints suggest mitochondrial oxidative damage underlies multiple complex I losses in fungi.</title>
        <authorList>
            <person name="Schikora-Tamarit M.A."/>
            <person name="Marcet-Houben M."/>
            <person name="Nosek J."/>
            <person name="Gabaldon T."/>
        </authorList>
    </citation>
    <scope>NUCLEOTIDE SEQUENCE</scope>
    <source>
        <strain evidence="19">CBS6341</strain>
    </source>
</reference>
<comment type="subcellular location">
    <subcellularLocation>
        <location evidence="2">Membrane</location>
        <topology evidence="2">Multi-pass membrane protein</topology>
    </subcellularLocation>
</comment>
<comment type="similarity">
    <text evidence="3">Belongs to the ferric reductase (FRE) family.</text>
</comment>
<evidence type="ECO:0000256" key="7">
    <source>
        <dbReference type="ARBA" id="ARBA00022692"/>
    </source>
</evidence>
<dbReference type="GO" id="GO:0006826">
    <property type="term" value="P:iron ion transport"/>
    <property type="evidence" value="ECO:0007669"/>
    <property type="project" value="TreeGrafter"/>
</dbReference>
<feature type="transmembrane region" description="Helical" evidence="16">
    <location>
        <begin position="399"/>
        <end position="423"/>
    </location>
</feature>
<keyword evidence="20" id="KW-1185">Reference proteome</keyword>
<comment type="caution">
    <text evidence="19">The sequence shown here is derived from an EMBL/GenBank/DDBJ whole genome shotgun (WGS) entry which is preliminary data.</text>
</comment>
<dbReference type="GO" id="GO:0000293">
    <property type="term" value="F:ferric-chelate reductase activity"/>
    <property type="evidence" value="ECO:0007669"/>
    <property type="project" value="UniProtKB-ARBA"/>
</dbReference>
<keyword evidence="9" id="KW-0521">NADP</keyword>
<feature type="transmembrane region" description="Helical" evidence="16">
    <location>
        <begin position="311"/>
        <end position="332"/>
    </location>
</feature>
<dbReference type="InterPro" id="IPR039261">
    <property type="entry name" value="FNR_nucleotide-bd"/>
</dbReference>
<dbReference type="SFLD" id="SFLDG01168">
    <property type="entry name" value="Ferric_reductase_subgroup_(FRE"/>
    <property type="match status" value="1"/>
</dbReference>
<dbReference type="InterPro" id="IPR013112">
    <property type="entry name" value="FAD-bd_8"/>
</dbReference>
<keyword evidence="6" id="KW-0285">Flavoprotein</keyword>
<evidence type="ECO:0000256" key="10">
    <source>
        <dbReference type="ARBA" id="ARBA00022982"/>
    </source>
</evidence>
<keyword evidence="8" id="KW-0274">FAD</keyword>
<dbReference type="InterPro" id="IPR013121">
    <property type="entry name" value="Fe_red_NAD-bd_6"/>
</dbReference>
<keyword evidence="5" id="KW-0479">Metal-binding</keyword>
<accession>A0A9P8TI37</accession>
<evidence type="ECO:0000256" key="3">
    <source>
        <dbReference type="ARBA" id="ARBA00006278"/>
    </source>
</evidence>
<evidence type="ECO:0000256" key="2">
    <source>
        <dbReference type="ARBA" id="ARBA00004141"/>
    </source>
</evidence>
<evidence type="ECO:0000313" key="20">
    <source>
        <dbReference type="Proteomes" id="UP000769528"/>
    </source>
</evidence>
<keyword evidence="5" id="KW-0349">Heme</keyword>
<evidence type="ECO:0000256" key="9">
    <source>
        <dbReference type="ARBA" id="ARBA00022857"/>
    </source>
</evidence>
<gene>
    <name evidence="19" type="ORF">WICMUC_000950</name>
</gene>
<evidence type="ECO:0000256" key="5">
    <source>
        <dbReference type="ARBA" id="ARBA00022617"/>
    </source>
</evidence>
<keyword evidence="14" id="KW-0406">Ion transport</keyword>
<feature type="transmembrane region" description="Helical" evidence="16">
    <location>
        <begin position="344"/>
        <end position="367"/>
    </location>
</feature>
<evidence type="ECO:0000256" key="4">
    <source>
        <dbReference type="ARBA" id="ARBA00022448"/>
    </source>
</evidence>
<evidence type="ECO:0000256" key="15">
    <source>
        <dbReference type="ARBA" id="ARBA00023136"/>
    </source>
</evidence>
<dbReference type="AlphaFoldDB" id="A0A9P8TI37"/>
<feature type="chain" id="PRO_5040227279" description="FAD-binding FR-type domain-containing protein" evidence="17">
    <location>
        <begin position="26"/>
        <end position="717"/>
    </location>
</feature>
<dbReference type="EMBL" id="JAEUBF010000309">
    <property type="protein sequence ID" value="KAH3679460.1"/>
    <property type="molecule type" value="Genomic_DNA"/>
</dbReference>
<organism evidence="19 20">
    <name type="scientific">Wickerhamomyces mucosus</name>
    <dbReference type="NCBI Taxonomy" id="1378264"/>
    <lineage>
        <taxon>Eukaryota</taxon>
        <taxon>Fungi</taxon>
        <taxon>Dikarya</taxon>
        <taxon>Ascomycota</taxon>
        <taxon>Saccharomycotina</taxon>
        <taxon>Saccharomycetes</taxon>
        <taxon>Phaffomycetales</taxon>
        <taxon>Wickerhamomycetaceae</taxon>
        <taxon>Wickerhamomyces</taxon>
    </lineage>
</organism>
<keyword evidence="4" id="KW-0813">Transport</keyword>
<evidence type="ECO:0000256" key="13">
    <source>
        <dbReference type="ARBA" id="ARBA00023004"/>
    </source>
</evidence>
<evidence type="ECO:0000256" key="1">
    <source>
        <dbReference type="ARBA" id="ARBA00001974"/>
    </source>
</evidence>
<evidence type="ECO:0000259" key="18">
    <source>
        <dbReference type="PROSITE" id="PS51384"/>
    </source>
</evidence>
<dbReference type="InterPro" id="IPR017927">
    <property type="entry name" value="FAD-bd_FR_type"/>
</dbReference>
<feature type="transmembrane region" description="Helical" evidence="16">
    <location>
        <begin position="229"/>
        <end position="251"/>
    </location>
</feature>
<keyword evidence="15 16" id="KW-0472">Membrane</keyword>
<feature type="signal peptide" evidence="17">
    <location>
        <begin position="1"/>
        <end position="25"/>
    </location>
</feature>
<dbReference type="InterPro" id="IPR051410">
    <property type="entry name" value="Ferric/Cupric_Reductase"/>
</dbReference>
<dbReference type="PROSITE" id="PS51384">
    <property type="entry name" value="FAD_FR"/>
    <property type="match status" value="1"/>
</dbReference>
<dbReference type="Pfam" id="PF01794">
    <property type="entry name" value="Ferric_reduct"/>
    <property type="match status" value="1"/>
</dbReference>
<keyword evidence="13" id="KW-0408">Iron</keyword>
<dbReference type="PANTHER" id="PTHR32361:SF25">
    <property type="entry name" value="FERRIC_CUPRIC REDUCTASE TRANSMEMBRANE COMPONENT 1"/>
    <property type="match status" value="1"/>
</dbReference>
<protein>
    <recommendedName>
        <fullName evidence="18">FAD-binding FR-type domain-containing protein</fullName>
    </recommendedName>
</protein>
<dbReference type="GO" id="GO:0005886">
    <property type="term" value="C:plasma membrane"/>
    <property type="evidence" value="ECO:0007669"/>
    <property type="project" value="TreeGrafter"/>
</dbReference>
<dbReference type="Proteomes" id="UP000769528">
    <property type="component" value="Unassembled WGS sequence"/>
</dbReference>
<reference evidence="19" key="2">
    <citation type="submission" date="2021-01" db="EMBL/GenBank/DDBJ databases">
        <authorList>
            <person name="Schikora-Tamarit M.A."/>
        </authorList>
    </citation>
    <scope>NUCLEOTIDE SEQUENCE</scope>
    <source>
        <strain evidence="19">CBS6341</strain>
    </source>
</reference>
<dbReference type="PANTHER" id="PTHR32361">
    <property type="entry name" value="FERRIC/CUPRIC REDUCTASE TRANSMEMBRANE COMPONENT"/>
    <property type="match status" value="1"/>
</dbReference>
<keyword evidence="7 16" id="KW-0812">Transmembrane</keyword>
<evidence type="ECO:0000256" key="8">
    <source>
        <dbReference type="ARBA" id="ARBA00022827"/>
    </source>
</evidence>
<dbReference type="SFLD" id="SFLDS00052">
    <property type="entry name" value="Ferric_Reductase_Domain"/>
    <property type="match status" value="1"/>
</dbReference>
<dbReference type="GO" id="GO:0015677">
    <property type="term" value="P:copper ion import"/>
    <property type="evidence" value="ECO:0007669"/>
    <property type="project" value="TreeGrafter"/>
</dbReference>
<name>A0A9P8TI37_9ASCO</name>
<dbReference type="InterPro" id="IPR013130">
    <property type="entry name" value="Fe3_Rdtase_TM_dom"/>
</dbReference>